<dbReference type="RefSeq" id="WP_125713930.1">
    <property type="nucleotide sequence ID" value="NZ_JBHTOP010000003.1"/>
</dbReference>
<comment type="caution">
    <text evidence="5">The sequence shown here is derived from an EMBL/GenBank/DDBJ whole genome shotgun (WGS) entry which is preliminary data.</text>
</comment>
<organism evidence="5 6">
    <name type="scientific">Agrilactobacillus yilanensis</name>
    <dbReference type="NCBI Taxonomy" id="2485997"/>
    <lineage>
        <taxon>Bacteria</taxon>
        <taxon>Bacillati</taxon>
        <taxon>Bacillota</taxon>
        <taxon>Bacilli</taxon>
        <taxon>Lactobacillales</taxon>
        <taxon>Lactobacillaceae</taxon>
        <taxon>Agrilactobacillus</taxon>
    </lineage>
</organism>
<proteinExistence type="predicted"/>
<evidence type="ECO:0000313" key="6">
    <source>
        <dbReference type="Proteomes" id="UP001597267"/>
    </source>
</evidence>
<dbReference type="NCBIfam" id="NF033788">
    <property type="entry name" value="HTH_metalloreg"/>
    <property type="match status" value="1"/>
</dbReference>
<sequence length="109" mass="12592">MTEDYTLQLKLLHGFSNKIRYRILMVLKDGERNVSDLVTLVGGSQSAVSQHLACLKDCGLIEKRLEGKFYFYRLTSPQIPLLLDLLNESSHDFHWDEQSEVVKCEHHMA</sequence>
<keyword evidence="6" id="KW-1185">Reference proteome</keyword>
<dbReference type="InterPro" id="IPR011991">
    <property type="entry name" value="ArsR-like_HTH"/>
</dbReference>
<accession>A0ABW4J5E7</accession>
<dbReference type="EMBL" id="JBHTOP010000003">
    <property type="protein sequence ID" value="MFD1670869.1"/>
    <property type="molecule type" value="Genomic_DNA"/>
</dbReference>
<dbReference type="Proteomes" id="UP001597267">
    <property type="component" value="Unassembled WGS sequence"/>
</dbReference>
<dbReference type="SUPFAM" id="SSF46785">
    <property type="entry name" value="Winged helix' DNA-binding domain"/>
    <property type="match status" value="1"/>
</dbReference>
<dbReference type="InterPro" id="IPR051081">
    <property type="entry name" value="HTH_MetalResp_TranReg"/>
</dbReference>
<keyword evidence="2" id="KW-0238">DNA-binding</keyword>
<dbReference type="InterPro" id="IPR036388">
    <property type="entry name" value="WH-like_DNA-bd_sf"/>
</dbReference>
<name>A0ABW4J5E7_9LACO</name>
<dbReference type="InterPro" id="IPR001845">
    <property type="entry name" value="HTH_ArsR_DNA-bd_dom"/>
</dbReference>
<feature type="domain" description="HTH arsR-type" evidence="4">
    <location>
        <begin position="1"/>
        <end position="94"/>
    </location>
</feature>
<gene>
    <name evidence="5" type="ORF">ACFQ5M_02025</name>
</gene>
<dbReference type="PANTHER" id="PTHR33154:SF36">
    <property type="entry name" value="TRANSCRIPTIONAL REGULATOR"/>
    <property type="match status" value="1"/>
</dbReference>
<reference evidence="6" key="1">
    <citation type="journal article" date="2019" name="Int. J. Syst. Evol. Microbiol.">
        <title>The Global Catalogue of Microorganisms (GCM) 10K type strain sequencing project: providing services to taxonomists for standard genome sequencing and annotation.</title>
        <authorList>
            <consortium name="The Broad Institute Genomics Platform"/>
            <consortium name="The Broad Institute Genome Sequencing Center for Infectious Disease"/>
            <person name="Wu L."/>
            <person name="Ma J."/>
        </authorList>
    </citation>
    <scope>NUCLEOTIDE SEQUENCE [LARGE SCALE GENOMIC DNA]</scope>
    <source>
        <strain evidence="6">CCM 8896</strain>
    </source>
</reference>
<dbReference type="PANTHER" id="PTHR33154">
    <property type="entry name" value="TRANSCRIPTIONAL REGULATOR, ARSR FAMILY"/>
    <property type="match status" value="1"/>
</dbReference>
<dbReference type="InterPro" id="IPR036390">
    <property type="entry name" value="WH_DNA-bd_sf"/>
</dbReference>
<dbReference type="PRINTS" id="PR00778">
    <property type="entry name" value="HTHARSR"/>
</dbReference>
<evidence type="ECO:0000259" key="4">
    <source>
        <dbReference type="PROSITE" id="PS50987"/>
    </source>
</evidence>
<dbReference type="SMART" id="SM00418">
    <property type="entry name" value="HTH_ARSR"/>
    <property type="match status" value="1"/>
</dbReference>
<evidence type="ECO:0000313" key="5">
    <source>
        <dbReference type="EMBL" id="MFD1670869.1"/>
    </source>
</evidence>
<dbReference type="Pfam" id="PF01022">
    <property type="entry name" value="HTH_5"/>
    <property type="match status" value="1"/>
</dbReference>
<evidence type="ECO:0000256" key="2">
    <source>
        <dbReference type="ARBA" id="ARBA00023125"/>
    </source>
</evidence>
<evidence type="ECO:0000256" key="1">
    <source>
        <dbReference type="ARBA" id="ARBA00023015"/>
    </source>
</evidence>
<keyword evidence="1" id="KW-0805">Transcription regulation</keyword>
<dbReference type="CDD" id="cd00090">
    <property type="entry name" value="HTH_ARSR"/>
    <property type="match status" value="1"/>
</dbReference>
<keyword evidence="3" id="KW-0804">Transcription</keyword>
<dbReference type="Gene3D" id="1.10.10.10">
    <property type="entry name" value="Winged helix-like DNA-binding domain superfamily/Winged helix DNA-binding domain"/>
    <property type="match status" value="1"/>
</dbReference>
<dbReference type="PROSITE" id="PS50987">
    <property type="entry name" value="HTH_ARSR_2"/>
    <property type="match status" value="1"/>
</dbReference>
<evidence type="ECO:0000256" key="3">
    <source>
        <dbReference type="ARBA" id="ARBA00023163"/>
    </source>
</evidence>
<protein>
    <submittedName>
        <fullName evidence="5">ArsR/SmtB family transcription factor</fullName>
    </submittedName>
</protein>